<dbReference type="KEGG" id="ncl:C5F47_06390"/>
<accession>A0A7D5R8C2</accession>
<dbReference type="InterPro" id="IPR007835">
    <property type="entry name" value="MOFRL"/>
</dbReference>
<dbReference type="Gene3D" id="3.40.1480.10">
    <property type="entry name" value="MOFRL domain"/>
    <property type="match status" value="1"/>
</dbReference>
<dbReference type="InterPro" id="IPR038614">
    <property type="entry name" value="GK_N_sf"/>
</dbReference>
<dbReference type="InterPro" id="IPR037035">
    <property type="entry name" value="GK-like_C_sf"/>
</dbReference>
<dbReference type="PANTHER" id="PTHR12227:SF0">
    <property type="entry name" value="GLYCERATE KINASE"/>
    <property type="match status" value="1"/>
</dbReference>
<evidence type="ECO:0000313" key="4">
    <source>
        <dbReference type="Proteomes" id="UP000509771"/>
    </source>
</evidence>
<keyword evidence="3" id="KW-0670">Pyruvate</keyword>
<dbReference type="SUPFAM" id="SSF82544">
    <property type="entry name" value="GckA/TtuD-like"/>
    <property type="match status" value="1"/>
</dbReference>
<protein>
    <submittedName>
        <fullName evidence="3">Hydroxypyruvate reductase</fullName>
    </submittedName>
</protein>
<dbReference type="EMBL" id="CP026993">
    <property type="protein sequence ID" value="QLH03201.1"/>
    <property type="molecule type" value="Genomic_DNA"/>
</dbReference>
<dbReference type="InterPro" id="IPR039760">
    <property type="entry name" value="MOFRL_protein"/>
</dbReference>
<dbReference type="RefSeq" id="WP_179360314.1">
    <property type="nucleotide sequence ID" value="NZ_CP026993.1"/>
</dbReference>
<name>A0A7D5R8C2_9ARCH</name>
<evidence type="ECO:0000313" key="3">
    <source>
        <dbReference type="EMBL" id="QLH03201.1"/>
    </source>
</evidence>
<dbReference type="AlphaFoldDB" id="A0A7D5R8C2"/>
<organism evidence="3 4">
    <name type="scientific">Nitrosopumilus cobalaminigenes</name>
    <dbReference type="NCBI Taxonomy" id="1470066"/>
    <lineage>
        <taxon>Archaea</taxon>
        <taxon>Nitrososphaerota</taxon>
        <taxon>Nitrososphaeria</taxon>
        <taxon>Nitrosopumilales</taxon>
        <taxon>Nitrosopumilaceae</taxon>
        <taxon>Nitrosopumilus</taxon>
    </lineage>
</organism>
<reference evidence="3 4" key="1">
    <citation type="submission" date="2018-02" db="EMBL/GenBank/DDBJ databases">
        <title>Complete genome of Nitrosopumilus cobalaminigenes HCA1.</title>
        <authorList>
            <person name="Qin W."/>
            <person name="Zheng Y."/>
            <person name="Stahl D.A."/>
        </authorList>
    </citation>
    <scope>NUCLEOTIDE SEQUENCE [LARGE SCALE GENOMIC DNA]</scope>
    <source>
        <strain evidence="3 4">HCA1</strain>
    </source>
</reference>
<proteinExistence type="predicted"/>
<gene>
    <name evidence="3" type="ORF">C5F47_06390</name>
</gene>
<dbReference type="OrthoDB" id="10741at2157"/>
<dbReference type="GO" id="GO:0005737">
    <property type="term" value="C:cytoplasm"/>
    <property type="evidence" value="ECO:0007669"/>
    <property type="project" value="TreeGrafter"/>
</dbReference>
<dbReference type="Gene3D" id="3.40.50.10180">
    <property type="entry name" value="Glycerate kinase, MOFRL-like N-terminal domain"/>
    <property type="match status" value="1"/>
</dbReference>
<feature type="domain" description="MOFRL-associated" evidence="2">
    <location>
        <begin position="19"/>
        <end position="251"/>
    </location>
</feature>
<dbReference type="Pfam" id="PF13660">
    <property type="entry name" value="DUF4147"/>
    <property type="match status" value="1"/>
</dbReference>
<evidence type="ECO:0000259" key="2">
    <source>
        <dbReference type="Pfam" id="PF13660"/>
    </source>
</evidence>
<feature type="domain" description="MOFRL" evidence="1">
    <location>
        <begin position="318"/>
        <end position="418"/>
    </location>
</feature>
<keyword evidence="4" id="KW-1185">Reference proteome</keyword>
<dbReference type="Proteomes" id="UP000509771">
    <property type="component" value="Chromosome"/>
</dbReference>
<sequence length="424" mass="47022">MIIQNFDDLATTTKKKECLEILETGLQAANPENIIQNFVRPNEIKIDGKTINLEKYSNIYSVAFGKAGDSMTRALNAIIPIKSGIIVIPKGSKSIIKGKKFQIFNARHPKPDQTSVKAAKEVMKFVQNKRSDELIIFLVSGGGSSLLAMPDDITLEDKVHVTNVLLKSGATIQEFNCIRKHLSKIKGGKLVENMKCEGVSLVMSDVEGDDLSSIASGTTYMDDTTYANALEIIDKYKIRWKMPQEVLDLLEKRKNENIETPKKAKIENFVIASNKDCLQAMKEKAQEKGYKVCMMQLFGDIKEAVTKTLEKISVEEKTCIIFGGETTVKVLGKGMGGRNQELVLRLLKNTQKLEKMVIASIGTDGIDGNSVFAGAITENVKIDLDVMKEFLKNSDSGRFFQKQKGNVITNATHTNLMDIGMILR</sequence>
<dbReference type="GeneID" id="56059663"/>
<dbReference type="InterPro" id="IPR025286">
    <property type="entry name" value="MOFRL_assoc_dom"/>
</dbReference>
<dbReference type="Pfam" id="PF05161">
    <property type="entry name" value="MOFRL"/>
    <property type="match status" value="1"/>
</dbReference>
<dbReference type="PANTHER" id="PTHR12227">
    <property type="entry name" value="GLYCERATE KINASE"/>
    <property type="match status" value="1"/>
</dbReference>
<evidence type="ECO:0000259" key="1">
    <source>
        <dbReference type="Pfam" id="PF05161"/>
    </source>
</evidence>
<dbReference type="GO" id="GO:0008887">
    <property type="term" value="F:glycerate kinase activity"/>
    <property type="evidence" value="ECO:0007669"/>
    <property type="project" value="InterPro"/>
</dbReference>